<dbReference type="eggNOG" id="COG2972">
    <property type="taxonomic scope" value="Bacteria"/>
</dbReference>
<dbReference type="InterPro" id="IPR001932">
    <property type="entry name" value="PPM-type_phosphatase-like_dom"/>
</dbReference>
<dbReference type="InterPro" id="IPR052016">
    <property type="entry name" value="Bact_Sigma-Reg"/>
</dbReference>
<keyword evidence="2" id="KW-1003">Cell membrane</keyword>
<dbReference type="AlphaFoldDB" id="D2Z840"/>
<dbReference type="InterPro" id="IPR036457">
    <property type="entry name" value="PPM-type-like_dom_sf"/>
</dbReference>
<dbReference type="Gene3D" id="3.60.40.10">
    <property type="entry name" value="PPM-type phosphatase domain"/>
    <property type="match status" value="1"/>
</dbReference>
<dbReference type="CDD" id="cd06225">
    <property type="entry name" value="HAMP"/>
    <property type="match status" value="1"/>
</dbReference>
<dbReference type="Pfam" id="PF00672">
    <property type="entry name" value="HAMP"/>
    <property type="match status" value="1"/>
</dbReference>
<evidence type="ECO:0000256" key="4">
    <source>
        <dbReference type="ARBA" id="ARBA00022801"/>
    </source>
</evidence>
<dbReference type="Proteomes" id="UP000006427">
    <property type="component" value="Unassembled WGS sequence"/>
</dbReference>
<dbReference type="Pfam" id="PF02743">
    <property type="entry name" value="dCache_1"/>
    <property type="match status" value="1"/>
</dbReference>
<dbReference type="GO" id="GO:0016791">
    <property type="term" value="F:phosphatase activity"/>
    <property type="evidence" value="ECO:0007669"/>
    <property type="project" value="TreeGrafter"/>
</dbReference>
<evidence type="ECO:0000313" key="10">
    <source>
        <dbReference type="Proteomes" id="UP000006427"/>
    </source>
</evidence>
<dbReference type="SMART" id="SM00331">
    <property type="entry name" value="PP2C_SIG"/>
    <property type="match status" value="1"/>
</dbReference>
<keyword evidence="6 7" id="KW-0472">Membrane</keyword>
<dbReference type="eggNOG" id="COG2208">
    <property type="taxonomic scope" value="Bacteria"/>
</dbReference>
<dbReference type="PROSITE" id="PS51257">
    <property type="entry name" value="PROKAR_LIPOPROTEIN"/>
    <property type="match status" value="1"/>
</dbReference>
<dbReference type="CDD" id="cd12912">
    <property type="entry name" value="PDC2_MCP_like"/>
    <property type="match status" value="1"/>
</dbReference>
<dbReference type="GO" id="GO:0007165">
    <property type="term" value="P:signal transduction"/>
    <property type="evidence" value="ECO:0007669"/>
    <property type="project" value="InterPro"/>
</dbReference>
<dbReference type="Gene3D" id="3.30.450.20">
    <property type="entry name" value="PAS domain"/>
    <property type="match status" value="2"/>
</dbReference>
<dbReference type="PANTHER" id="PTHR43156">
    <property type="entry name" value="STAGE II SPORULATION PROTEIN E-RELATED"/>
    <property type="match status" value="1"/>
</dbReference>
<dbReference type="Pfam" id="PF07228">
    <property type="entry name" value="SpoIIE"/>
    <property type="match status" value="1"/>
</dbReference>
<dbReference type="GO" id="GO:0005886">
    <property type="term" value="C:plasma membrane"/>
    <property type="evidence" value="ECO:0007669"/>
    <property type="project" value="UniProtKB-SubCell"/>
</dbReference>
<dbReference type="PANTHER" id="PTHR43156:SF2">
    <property type="entry name" value="STAGE II SPORULATION PROTEIN E"/>
    <property type="match status" value="1"/>
</dbReference>
<evidence type="ECO:0000259" key="8">
    <source>
        <dbReference type="PROSITE" id="PS50885"/>
    </source>
</evidence>
<keyword evidence="3 7" id="KW-0812">Transmembrane</keyword>
<dbReference type="SMART" id="SM00304">
    <property type="entry name" value="HAMP"/>
    <property type="match status" value="1"/>
</dbReference>
<feature type="transmembrane region" description="Helical" evidence="7">
    <location>
        <begin position="12"/>
        <end position="32"/>
    </location>
</feature>
<dbReference type="PROSITE" id="PS50885">
    <property type="entry name" value="HAMP"/>
    <property type="match status" value="1"/>
</dbReference>
<evidence type="ECO:0000256" key="7">
    <source>
        <dbReference type="SAM" id="Phobius"/>
    </source>
</evidence>
<reference evidence="9 10" key="1">
    <citation type="journal article" date="2010" name="Stand. Genomic Sci.">
        <title>Permanent draft genome sequence of Dethiosulfovibrio peptidovorans type strain (SEBR 4207).</title>
        <authorList>
            <person name="Labutti K."/>
            <person name="Mayilraj S."/>
            <person name="Clum A."/>
            <person name="Lucas S."/>
            <person name="Glavina Del Rio T."/>
            <person name="Nolan M."/>
            <person name="Tice H."/>
            <person name="Cheng J.F."/>
            <person name="Pitluck S."/>
            <person name="Liolios K."/>
            <person name="Ivanova N."/>
            <person name="Mavromatis K."/>
            <person name="Mikhailova N."/>
            <person name="Pati A."/>
            <person name="Goodwin L."/>
            <person name="Chen A."/>
            <person name="Palaniappan K."/>
            <person name="Land M."/>
            <person name="Hauser L."/>
            <person name="Chang Y.J."/>
            <person name="Jeffries C.D."/>
            <person name="Rohde M."/>
            <person name="Spring S."/>
            <person name="Goker M."/>
            <person name="Woyke T."/>
            <person name="Bristow J."/>
            <person name="Eisen J.A."/>
            <person name="Markowitz V."/>
            <person name="Hugenholtz P."/>
            <person name="Kyrpides N.C."/>
            <person name="Klenk H.P."/>
            <person name="Lapidus A."/>
        </authorList>
    </citation>
    <scope>NUCLEOTIDE SEQUENCE [LARGE SCALE GENOMIC DNA]</scope>
    <source>
        <strain evidence="9 10">DSM 11002</strain>
    </source>
</reference>
<dbReference type="InterPro" id="IPR033479">
    <property type="entry name" value="dCache_1"/>
</dbReference>
<evidence type="ECO:0000256" key="2">
    <source>
        <dbReference type="ARBA" id="ARBA00022475"/>
    </source>
</evidence>
<dbReference type="Gene3D" id="6.10.340.10">
    <property type="match status" value="1"/>
</dbReference>
<protein>
    <submittedName>
        <fullName evidence="9">Protein serine/threonine phosphatase</fullName>
    </submittedName>
</protein>
<evidence type="ECO:0000313" key="9">
    <source>
        <dbReference type="EMBL" id="EFC91637.1"/>
    </source>
</evidence>
<organism evidence="9 10">
    <name type="scientific">Dethiosulfovibrio peptidovorans DSM 11002</name>
    <dbReference type="NCBI Taxonomy" id="469381"/>
    <lineage>
        <taxon>Bacteria</taxon>
        <taxon>Thermotogati</taxon>
        <taxon>Synergistota</taxon>
        <taxon>Synergistia</taxon>
        <taxon>Synergistales</taxon>
        <taxon>Dethiosulfovibrionaceae</taxon>
        <taxon>Dethiosulfovibrio</taxon>
    </lineage>
</organism>
<evidence type="ECO:0000256" key="5">
    <source>
        <dbReference type="ARBA" id="ARBA00022989"/>
    </source>
</evidence>
<dbReference type="RefSeq" id="WP_005661149.1">
    <property type="nucleotide sequence ID" value="NZ_ABTR02000001.1"/>
</dbReference>
<name>D2Z840_9BACT</name>
<evidence type="ECO:0000256" key="3">
    <source>
        <dbReference type="ARBA" id="ARBA00022692"/>
    </source>
</evidence>
<dbReference type="PaxDb" id="469381-Dpep_1611"/>
<dbReference type="InterPro" id="IPR003660">
    <property type="entry name" value="HAMP_dom"/>
</dbReference>
<evidence type="ECO:0000256" key="6">
    <source>
        <dbReference type="ARBA" id="ARBA00023136"/>
    </source>
</evidence>
<comment type="subcellular location">
    <subcellularLocation>
        <location evidence="1">Cell membrane</location>
        <topology evidence="1">Multi-pass membrane protein</topology>
    </subcellularLocation>
</comment>
<sequence length="643" mass="70010">MKIRGSIASRLIFSTLIGAGCVLLVIVGYGFVHARSTLKQEMISRVVGLSVETSFKVGRIPLVVETVGRDLAVGLSLSDLSEDDVYSILEGTLKVHPEVSGVCLAFSSKLEDGRLRRWAPFAYRDDGGIHRKNLGGDGYDREIWDWYQLPKELGRPVWTEPYFGAGGSERLLISYCIPLYDPDGSFMASLACDVSLDWLTDTMTGLRSFDDGHAFLITSAGTVVSHPDRDLIMNETIFSIADAEGDDRLWDIGDSMRKGEDGLAEMVDFTTGEPSWIAYRPVGDMGWSIGIIFPRRALVEPLHDLSKSQLLLGLVGLALLFMVSSVIARSITGPIKSLSAATKLTASGDLESSLPSVPGDDEVAQLARAFASMREDLLAYVEELQETTAAREKMESELNIAHSIQLSLVPRTFPPFPDMEEFDLYALLDPAKEVGGDFYDFFMVDPGHILITVGDVSGKGVPAALFMAVTRTFIRAFAKEGLGPGAILSRLNDEISVDNESCMFVTVFCAVIDLESGNFLYASGGHNPPFLMGDGTVGFLPKVKGPLVGPMAGMAFQEGKAKIKAGETLFLYTDGLTEAMDGYGRLLGEEKSILWLEEMDGKSSKEMVLAVRDRIGSFVGGAEQSDDITLLAFRFRGLIDREN</sequence>
<proteinExistence type="predicted"/>
<gene>
    <name evidence="9" type="ORF">Dpep_1611</name>
</gene>
<comment type="caution">
    <text evidence="9">The sequence shown here is derived from an EMBL/GenBank/DDBJ whole genome shotgun (WGS) entry which is preliminary data.</text>
</comment>
<accession>D2Z840</accession>
<keyword evidence="4" id="KW-0378">Hydrolase</keyword>
<dbReference type="STRING" id="469381.Dpep_1611"/>
<dbReference type="CDD" id="cd12913">
    <property type="entry name" value="PDC1_MCP_like"/>
    <property type="match status" value="1"/>
</dbReference>
<dbReference type="OrthoDB" id="9763484at2"/>
<keyword evidence="10" id="KW-1185">Reference proteome</keyword>
<dbReference type="EMBL" id="ABTR02000001">
    <property type="protein sequence ID" value="EFC91637.1"/>
    <property type="molecule type" value="Genomic_DNA"/>
</dbReference>
<keyword evidence="5 7" id="KW-1133">Transmembrane helix</keyword>
<dbReference type="SUPFAM" id="SSF158472">
    <property type="entry name" value="HAMP domain-like"/>
    <property type="match status" value="1"/>
</dbReference>
<evidence type="ECO:0000256" key="1">
    <source>
        <dbReference type="ARBA" id="ARBA00004651"/>
    </source>
</evidence>
<feature type="domain" description="HAMP" evidence="8">
    <location>
        <begin position="329"/>
        <end position="382"/>
    </location>
</feature>